<feature type="compositionally biased region" description="Polar residues" evidence="1">
    <location>
        <begin position="321"/>
        <end position="333"/>
    </location>
</feature>
<protein>
    <submittedName>
        <fullName evidence="2">Uncharacterized protein</fullName>
    </submittedName>
</protein>
<organism evidence="2 3">
    <name type="scientific">Candolleomyces aberdarensis</name>
    <dbReference type="NCBI Taxonomy" id="2316362"/>
    <lineage>
        <taxon>Eukaryota</taxon>
        <taxon>Fungi</taxon>
        <taxon>Dikarya</taxon>
        <taxon>Basidiomycota</taxon>
        <taxon>Agaricomycotina</taxon>
        <taxon>Agaricomycetes</taxon>
        <taxon>Agaricomycetidae</taxon>
        <taxon>Agaricales</taxon>
        <taxon>Agaricineae</taxon>
        <taxon>Psathyrellaceae</taxon>
        <taxon>Candolleomyces</taxon>
    </lineage>
</organism>
<evidence type="ECO:0000313" key="2">
    <source>
        <dbReference type="EMBL" id="RXW20535.1"/>
    </source>
</evidence>
<feature type="compositionally biased region" description="Polar residues" evidence="1">
    <location>
        <begin position="346"/>
        <end position="370"/>
    </location>
</feature>
<reference evidence="2 3" key="1">
    <citation type="submission" date="2019-01" db="EMBL/GenBank/DDBJ databases">
        <title>Draft genome sequence of Psathyrella aberdarensis IHI B618.</title>
        <authorList>
            <person name="Buettner E."/>
            <person name="Kellner H."/>
        </authorList>
    </citation>
    <scope>NUCLEOTIDE SEQUENCE [LARGE SCALE GENOMIC DNA]</scope>
    <source>
        <strain evidence="2 3">IHI B618</strain>
    </source>
</reference>
<gene>
    <name evidence="2" type="ORF">EST38_g5330</name>
</gene>
<accession>A0A4Q2DNY9</accession>
<dbReference type="AlphaFoldDB" id="A0A4Q2DNY9"/>
<dbReference type="Proteomes" id="UP000290288">
    <property type="component" value="Unassembled WGS sequence"/>
</dbReference>
<feature type="region of interest" description="Disordered" evidence="1">
    <location>
        <begin position="307"/>
        <end position="386"/>
    </location>
</feature>
<name>A0A4Q2DNY9_9AGAR</name>
<feature type="compositionally biased region" description="Basic and acidic residues" evidence="1">
    <location>
        <begin position="371"/>
        <end position="385"/>
    </location>
</feature>
<keyword evidence="3" id="KW-1185">Reference proteome</keyword>
<sequence>MSRETAFEALRTRLRDHCVYLADPDILERLEWFETQDFDHVVLRDDVDKFIEDGAPRNNPPQPACLAGIFRLSHKNRFFMRACSRWRPNASSFHQPLAEIRPSAFTEDPGIPELQGDYSMGWENVAELSREWYRSRNLDEAQVTESQGVIDWTKSRPSPADGFKIGRRVFEKRTPESLGRLQDYGPRFSIENWPVEYPEAQAELNRIKSTHIAHPIPAYYPAPDNNLIPPDRYWDDLRGAVVRLEFHLNHWFIRGRHIFTADIMRMKIIVPPKLPPPSPGRLRGIPIGDDFPGENRRSARQQAALSNTYANVPQPNPRAGSWSSNRANATQGAKTPVKTESVKRQVVSSNTYANVPQPNAQAGPWSSNRTDATRGTEKTTVKTESAKWQAASSSIYANVPHDQPNRYPQAGPWPPNNTDATRGAKKTLVKTEFEENPFKKGKGLRGWFGKRC</sequence>
<comment type="caution">
    <text evidence="2">The sequence shown here is derived from an EMBL/GenBank/DDBJ whole genome shotgun (WGS) entry which is preliminary data.</text>
</comment>
<evidence type="ECO:0000313" key="3">
    <source>
        <dbReference type="Proteomes" id="UP000290288"/>
    </source>
</evidence>
<dbReference type="EMBL" id="SDEE01000145">
    <property type="protein sequence ID" value="RXW20535.1"/>
    <property type="molecule type" value="Genomic_DNA"/>
</dbReference>
<dbReference type="OrthoDB" id="2843772at2759"/>
<proteinExistence type="predicted"/>
<evidence type="ECO:0000256" key="1">
    <source>
        <dbReference type="SAM" id="MobiDB-lite"/>
    </source>
</evidence>